<dbReference type="Proteomes" id="UP001596145">
    <property type="component" value="Unassembled WGS sequence"/>
</dbReference>
<dbReference type="EMBL" id="JBHSKV010000017">
    <property type="protein sequence ID" value="MFC5135524.1"/>
    <property type="molecule type" value="Genomic_DNA"/>
</dbReference>
<dbReference type="InterPro" id="IPR010995">
    <property type="entry name" value="DNA_repair_Rad51/TF_NusA_a-hlx"/>
</dbReference>
<gene>
    <name evidence="2" type="ORF">ACFPJA_12455</name>
</gene>
<evidence type="ECO:0000313" key="2">
    <source>
        <dbReference type="EMBL" id="MFC5135524.1"/>
    </source>
</evidence>
<sequence length="312" mass="33588">MSNEELRATDNVHDLADRNAISTAIADRLDDNGFETVADLLIADVSDLEAVPYVGGQRAVEILEAVDGGATPTPEPRDVDFEATESVVDVAIPLSVRFGSSVLATSGASGTNDVYHTTACSVVIGKGEHLVEHDRSWVDDRDVTECRVCQDPEIHTTGSRQGTKVDESRTLVGSREAVLEATLGEKLRITLAARPGWATPWVVVATEEPTAWDTPAGDTWRTRRVRLSESASRRPGAREFDLVVGADGVRIDDPPGVESHQPDAAGWSVESVGVVGRVSTSAYAQLVGQAEQSDDRPEGDDTWRKYQKRGEA</sequence>
<keyword evidence="3" id="KW-1185">Reference proteome</keyword>
<dbReference type="SUPFAM" id="SSF47794">
    <property type="entry name" value="Rad51 N-terminal domain-like"/>
    <property type="match status" value="1"/>
</dbReference>
<reference evidence="2 3" key="1">
    <citation type="journal article" date="2019" name="Int. J. Syst. Evol. Microbiol.">
        <title>The Global Catalogue of Microorganisms (GCM) 10K type strain sequencing project: providing services to taxonomists for standard genome sequencing and annotation.</title>
        <authorList>
            <consortium name="The Broad Institute Genomics Platform"/>
            <consortium name="The Broad Institute Genome Sequencing Center for Infectious Disease"/>
            <person name="Wu L."/>
            <person name="Ma J."/>
        </authorList>
    </citation>
    <scope>NUCLEOTIDE SEQUENCE [LARGE SCALE GENOMIC DNA]</scope>
    <source>
        <strain evidence="2 3">CGMCC 1.16026</strain>
    </source>
</reference>
<dbReference type="RefSeq" id="WP_122106615.1">
    <property type="nucleotide sequence ID" value="NZ_JBHSKV010000017.1"/>
</dbReference>
<protein>
    <submittedName>
        <fullName evidence="2">Helix-hairpin-helix domain-containing protein</fullName>
    </submittedName>
</protein>
<accession>A0ABD5QU95</accession>
<evidence type="ECO:0000313" key="3">
    <source>
        <dbReference type="Proteomes" id="UP001596145"/>
    </source>
</evidence>
<feature type="compositionally biased region" description="Basic and acidic residues" evidence="1">
    <location>
        <begin position="293"/>
        <end position="312"/>
    </location>
</feature>
<evidence type="ECO:0000256" key="1">
    <source>
        <dbReference type="SAM" id="MobiDB-lite"/>
    </source>
</evidence>
<organism evidence="2 3">
    <name type="scientific">Halorubrum glutamatedens</name>
    <dbReference type="NCBI Taxonomy" id="2707018"/>
    <lineage>
        <taxon>Archaea</taxon>
        <taxon>Methanobacteriati</taxon>
        <taxon>Methanobacteriota</taxon>
        <taxon>Stenosarchaea group</taxon>
        <taxon>Halobacteria</taxon>
        <taxon>Halobacteriales</taxon>
        <taxon>Haloferacaceae</taxon>
        <taxon>Halorubrum</taxon>
    </lineage>
</organism>
<dbReference type="AlphaFoldDB" id="A0ABD5QU95"/>
<name>A0ABD5QU95_9EURY</name>
<comment type="caution">
    <text evidence="2">The sequence shown here is derived from an EMBL/GenBank/DDBJ whole genome shotgun (WGS) entry which is preliminary data.</text>
</comment>
<feature type="region of interest" description="Disordered" evidence="1">
    <location>
        <begin position="286"/>
        <end position="312"/>
    </location>
</feature>
<proteinExistence type="predicted"/>
<dbReference type="Gene3D" id="1.10.150.20">
    <property type="entry name" value="5' to 3' exonuclease, C-terminal subdomain"/>
    <property type="match status" value="1"/>
</dbReference>